<feature type="region of interest" description="Disordered" evidence="1">
    <location>
        <begin position="185"/>
        <end position="235"/>
    </location>
</feature>
<gene>
    <name evidence="2" type="ORF">HID58_093381</name>
</gene>
<dbReference type="Gene3D" id="2.40.50.140">
    <property type="entry name" value="Nucleic acid-binding proteins"/>
    <property type="match status" value="1"/>
</dbReference>
<sequence>GQKIMQHVKGLTLKVREGFLRSYLENGFNQNTFITRSNHVNDELYLNLTDFQSVLSGTLDENFLIDVLGQVIDCDNITNHILTTIRSDSRLPCCIWGNLAEKLHSAINQEDGMVTMLLRINDDDKTLTSFQSNEDSQENNNKQVDQFWLHLMVNDDTGVSKIMILDKVANLLNGSWDEDSIYLSESQETADAVSTPSSKRKEDETIEQGDLSSTSKKPCTRSIKIEMVEEANKKR</sequence>
<dbReference type="EMBL" id="JAGKQM010000815">
    <property type="protein sequence ID" value="KAH0853258.1"/>
    <property type="molecule type" value="Genomic_DNA"/>
</dbReference>
<feature type="compositionally biased region" description="Polar residues" evidence="1">
    <location>
        <begin position="185"/>
        <end position="197"/>
    </location>
</feature>
<feature type="compositionally biased region" description="Basic and acidic residues" evidence="1">
    <location>
        <begin position="223"/>
        <end position="235"/>
    </location>
</feature>
<evidence type="ECO:0008006" key="4">
    <source>
        <dbReference type="Google" id="ProtNLM"/>
    </source>
</evidence>
<evidence type="ECO:0000313" key="2">
    <source>
        <dbReference type="EMBL" id="KAH0853258.1"/>
    </source>
</evidence>
<name>A0ABQ7XDT2_BRANA</name>
<dbReference type="Proteomes" id="UP000824890">
    <property type="component" value="Unassembled WGS sequence"/>
</dbReference>
<protein>
    <recommendedName>
        <fullName evidence="4">DUF223 domain-containing protein</fullName>
    </recommendedName>
</protein>
<feature type="non-terminal residue" evidence="2">
    <location>
        <position position="1"/>
    </location>
</feature>
<accession>A0ABQ7XDT2</accession>
<evidence type="ECO:0000313" key="3">
    <source>
        <dbReference type="Proteomes" id="UP000824890"/>
    </source>
</evidence>
<reference evidence="2 3" key="1">
    <citation type="submission" date="2021-05" db="EMBL/GenBank/DDBJ databases">
        <title>Genome Assembly of Synthetic Allotetraploid Brassica napus Reveals Homoeologous Exchanges between Subgenomes.</title>
        <authorList>
            <person name="Davis J.T."/>
        </authorList>
    </citation>
    <scope>NUCLEOTIDE SEQUENCE [LARGE SCALE GENOMIC DNA]</scope>
    <source>
        <strain evidence="3">cv. Da-Ae</strain>
        <tissue evidence="2">Seedling</tissue>
    </source>
</reference>
<proteinExistence type="predicted"/>
<evidence type="ECO:0000256" key="1">
    <source>
        <dbReference type="SAM" id="MobiDB-lite"/>
    </source>
</evidence>
<comment type="caution">
    <text evidence="2">The sequence shown here is derived from an EMBL/GenBank/DDBJ whole genome shotgun (WGS) entry which is preliminary data.</text>
</comment>
<organism evidence="2 3">
    <name type="scientific">Brassica napus</name>
    <name type="common">Rape</name>
    <dbReference type="NCBI Taxonomy" id="3708"/>
    <lineage>
        <taxon>Eukaryota</taxon>
        <taxon>Viridiplantae</taxon>
        <taxon>Streptophyta</taxon>
        <taxon>Embryophyta</taxon>
        <taxon>Tracheophyta</taxon>
        <taxon>Spermatophyta</taxon>
        <taxon>Magnoliopsida</taxon>
        <taxon>eudicotyledons</taxon>
        <taxon>Gunneridae</taxon>
        <taxon>Pentapetalae</taxon>
        <taxon>rosids</taxon>
        <taxon>malvids</taxon>
        <taxon>Brassicales</taxon>
        <taxon>Brassicaceae</taxon>
        <taxon>Brassiceae</taxon>
        <taxon>Brassica</taxon>
    </lineage>
</organism>
<keyword evidence="3" id="KW-1185">Reference proteome</keyword>
<dbReference type="InterPro" id="IPR012340">
    <property type="entry name" value="NA-bd_OB-fold"/>
</dbReference>